<evidence type="ECO:0000313" key="8">
    <source>
        <dbReference type="Proteomes" id="UP000481109"/>
    </source>
</evidence>
<dbReference type="EMBL" id="JAAKZW010000005">
    <property type="protein sequence ID" value="NGO74739.1"/>
    <property type="molecule type" value="Genomic_DNA"/>
</dbReference>
<dbReference type="GO" id="GO:0016787">
    <property type="term" value="F:hydrolase activity"/>
    <property type="evidence" value="ECO:0007669"/>
    <property type="project" value="UniProtKB-KW"/>
</dbReference>
<comment type="caution">
    <text evidence="7">The sequence shown here is derived from an EMBL/GenBank/DDBJ whole genome shotgun (WGS) entry which is preliminary data.</text>
</comment>
<keyword evidence="3 5" id="KW-0378">Hydrolase</keyword>
<dbReference type="RefSeq" id="WP_165330256.1">
    <property type="nucleotide sequence ID" value="NZ_JAAKZW010000005.1"/>
</dbReference>
<evidence type="ECO:0000256" key="5">
    <source>
        <dbReference type="RuleBase" id="RU003476"/>
    </source>
</evidence>
<keyword evidence="8" id="KW-1185">Reference proteome</keyword>
<evidence type="ECO:0000256" key="2">
    <source>
        <dbReference type="ARBA" id="ARBA00005582"/>
    </source>
</evidence>
<gene>
    <name evidence="7" type="ORF">G6045_03415</name>
</gene>
<evidence type="ECO:0000259" key="6">
    <source>
        <dbReference type="PROSITE" id="PS51462"/>
    </source>
</evidence>
<dbReference type="InterPro" id="IPR000086">
    <property type="entry name" value="NUDIX_hydrolase_dom"/>
</dbReference>
<organism evidence="7 8">
    <name type="scientific">Streptomyces mesophilus</name>
    <dbReference type="NCBI Taxonomy" id="1775132"/>
    <lineage>
        <taxon>Bacteria</taxon>
        <taxon>Bacillati</taxon>
        <taxon>Actinomycetota</taxon>
        <taxon>Actinomycetes</taxon>
        <taxon>Kitasatosporales</taxon>
        <taxon>Streptomycetaceae</taxon>
        <taxon>Streptomyces</taxon>
    </lineage>
</organism>
<dbReference type="Gene3D" id="3.90.79.10">
    <property type="entry name" value="Nucleoside Triphosphate Pyrophosphohydrolase"/>
    <property type="match status" value="1"/>
</dbReference>
<sequence length="161" mass="17728">MSSLRLRHSARGLILDPADRILLCRFDNPDLVVWSTPGGGVEPGETVREALRRELLEEVGLKLDHDPPHVWRRQVVVAGYGPGYDGALQDYFLVRTHAFDAAGTFTEKQLAAEGIAEFRWWSVREIADHPGPAVFAPRDLATPLSALLTEGAPEQPVILGL</sequence>
<reference evidence="7 8" key="1">
    <citation type="submission" date="2020-02" db="EMBL/GenBank/DDBJ databases">
        <title>Whole-genome analyses of novel actinobacteria.</title>
        <authorList>
            <person name="Sahin N."/>
            <person name="Tokatli A."/>
        </authorList>
    </citation>
    <scope>NUCLEOTIDE SEQUENCE [LARGE SCALE GENOMIC DNA]</scope>
    <source>
        <strain evidence="7 8">YC504</strain>
    </source>
</reference>
<comment type="cofactor">
    <cofactor evidence="1">
        <name>Mg(2+)</name>
        <dbReference type="ChEBI" id="CHEBI:18420"/>
    </cofactor>
</comment>
<evidence type="ECO:0000313" key="7">
    <source>
        <dbReference type="EMBL" id="NGO74739.1"/>
    </source>
</evidence>
<dbReference type="PRINTS" id="PR00502">
    <property type="entry name" value="NUDIXFAMILY"/>
</dbReference>
<proteinExistence type="inferred from homology"/>
<dbReference type="SUPFAM" id="SSF55811">
    <property type="entry name" value="Nudix"/>
    <property type="match status" value="1"/>
</dbReference>
<dbReference type="Pfam" id="PF00293">
    <property type="entry name" value="NUDIX"/>
    <property type="match status" value="1"/>
</dbReference>
<dbReference type="CDD" id="cd04685">
    <property type="entry name" value="NUDIX_Hydrolase"/>
    <property type="match status" value="1"/>
</dbReference>
<evidence type="ECO:0000256" key="3">
    <source>
        <dbReference type="ARBA" id="ARBA00022801"/>
    </source>
</evidence>
<evidence type="ECO:0000256" key="4">
    <source>
        <dbReference type="ARBA" id="ARBA00022842"/>
    </source>
</evidence>
<evidence type="ECO:0000256" key="1">
    <source>
        <dbReference type="ARBA" id="ARBA00001946"/>
    </source>
</evidence>
<dbReference type="InterPro" id="IPR015797">
    <property type="entry name" value="NUDIX_hydrolase-like_dom_sf"/>
</dbReference>
<protein>
    <submittedName>
        <fullName evidence="7">NUDIX domain-containing protein</fullName>
    </submittedName>
</protein>
<name>A0A6G4XB22_9ACTN</name>
<dbReference type="InterPro" id="IPR020476">
    <property type="entry name" value="Nudix_hydrolase"/>
</dbReference>
<dbReference type="PROSITE" id="PS51462">
    <property type="entry name" value="NUDIX"/>
    <property type="match status" value="1"/>
</dbReference>
<dbReference type="AlphaFoldDB" id="A0A6G4XB22"/>
<dbReference type="PROSITE" id="PS00893">
    <property type="entry name" value="NUDIX_BOX"/>
    <property type="match status" value="1"/>
</dbReference>
<dbReference type="Proteomes" id="UP000481109">
    <property type="component" value="Unassembled WGS sequence"/>
</dbReference>
<keyword evidence="4" id="KW-0460">Magnesium</keyword>
<dbReference type="PANTHER" id="PTHR43046">
    <property type="entry name" value="GDP-MANNOSE MANNOSYL HYDROLASE"/>
    <property type="match status" value="1"/>
</dbReference>
<feature type="domain" description="Nudix hydrolase" evidence="6">
    <location>
        <begin position="5"/>
        <end position="146"/>
    </location>
</feature>
<accession>A0A6G4XB22</accession>
<dbReference type="InterPro" id="IPR020084">
    <property type="entry name" value="NUDIX_hydrolase_CS"/>
</dbReference>
<dbReference type="PANTHER" id="PTHR43046:SF12">
    <property type="entry name" value="GDP-MANNOSE MANNOSYL HYDROLASE"/>
    <property type="match status" value="1"/>
</dbReference>
<comment type="similarity">
    <text evidence="2 5">Belongs to the Nudix hydrolase family.</text>
</comment>